<dbReference type="Gene3D" id="1.10.260.130">
    <property type="match status" value="1"/>
</dbReference>
<dbReference type="GO" id="GO:0004806">
    <property type="term" value="F:triacylglycerol lipase activity"/>
    <property type="evidence" value="ECO:0007669"/>
    <property type="project" value="InterPro"/>
</dbReference>
<evidence type="ECO:0000313" key="3">
    <source>
        <dbReference type="Proteomes" id="UP000535543"/>
    </source>
</evidence>
<gene>
    <name evidence="2" type="ORF">FGL95_14585</name>
</gene>
<accession>A0A848KGP8</accession>
<dbReference type="Pfam" id="PF03583">
    <property type="entry name" value="LIP"/>
    <property type="match status" value="1"/>
</dbReference>
<proteinExistence type="predicted"/>
<name>A0A848KGP8_9NOCA</name>
<sequence length="470" mass="49604">MTSPGLRRRRRLLVTSLGLVASVLFAGSANADPVPVQPPLPFPIPPSPPEFDHGFYLPSADILDPKAPGEIIAARQVNLANFSLLPLNVDAWQLSYRSTNTRGEPVPAVATVIKPRGGTQDGGPRKLVSVQIAEDSLGQYCAPSYSLQLASIPGNLTGSVNPMLEGLLNAQTLLHMGYAVIIPDYQGPNSAYAAGPLHARITLDGIRAAEQFAPLGLPGTDTRVGLMGYSGGAIATGHSAELHASYAPELNIVGVSEGGIPADLEAVLRLANGNVGFGLILAAAIGVSREYPELADFFQKNLNPAGQLLLAAKNPLCVSYQTALMPFLRLEMLYTGPGDPVAQPQVQEVLGKTKMGQSVPTVPMYMYNANPDYLIPIGQVNALVDTYCKDPAANVTYTRDHFSEHISLEPLMAPSALLWLRDRLNGVPVEPGCHIKDVGTIAGAPEFLPGWGDVLGNALAAIIGLPIGAR</sequence>
<dbReference type="AlphaFoldDB" id="A0A848KGP8"/>
<comment type="caution">
    <text evidence="2">The sequence shown here is derived from an EMBL/GenBank/DDBJ whole genome shotgun (WGS) entry which is preliminary data.</text>
</comment>
<reference evidence="2 3" key="1">
    <citation type="submission" date="2019-05" db="EMBL/GenBank/DDBJ databases">
        <authorList>
            <person name="Lee S.D."/>
        </authorList>
    </citation>
    <scope>NUCLEOTIDE SEQUENCE [LARGE SCALE GENOMIC DNA]</scope>
    <source>
        <strain evidence="2 3">YC2-7</strain>
    </source>
</reference>
<organism evidence="2 3">
    <name type="scientific">Antrihabitans stalactiti</name>
    <dbReference type="NCBI Taxonomy" id="2584121"/>
    <lineage>
        <taxon>Bacteria</taxon>
        <taxon>Bacillati</taxon>
        <taxon>Actinomycetota</taxon>
        <taxon>Actinomycetes</taxon>
        <taxon>Mycobacteriales</taxon>
        <taxon>Nocardiaceae</taxon>
        <taxon>Antrihabitans</taxon>
    </lineage>
</organism>
<dbReference type="SUPFAM" id="SSF53474">
    <property type="entry name" value="alpha/beta-Hydrolases"/>
    <property type="match status" value="1"/>
</dbReference>
<evidence type="ECO:0000256" key="1">
    <source>
        <dbReference type="SAM" id="SignalP"/>
    </source>
</evidence>
<dbReference type="EMBL" id="VCQU01000004">
    <property type="protein sequence ID" value="NMN96264.1"/>
    <property type="molecule type" value="Genomic_DNA"/>
</dbReference>
<feature type="signal peptide" evidence="1">
    <location>
        <begin position="1"/>
        <end position="31"/>
    </location>
</feature>
<evidence type="ECO:0000313" key="2">
    <source>
        <dbReference type="EMBL" id="NMN96264.1"/>
    </source>
</evidence>
<dbReference type="RefSeq" id="WP_169587951.1">
    <property type="nucleotide sequence ID" value="NZ_VCQU01000004.1"/>
</dbReference>
<dbReference type="InterPro" id="IPR029058">
    <property type="entry name" value="AB_hydrolase_fold"/>
</dbReference>
<reference evidence="2 3" key="2">
    <citation type="submission" date="2020-06" db="EMBL/GenBank/DDBJ databases">
        <title>Antribacter stalactiti gen. nov., sp. nov., a new member of the family Nacardiaceae isolated from a cave.</title>
        <authorList>
            <person name="Kim I.S."/>
        </authorList>
    </citation>
    <scope>NUCLEOTIDE SEQUENCE [LARGE SCALE GENOMIC DNA]</scope>
    <source>
        <strain evidence="2 3">YC2-7</strain>
    </source>
</reference>
<dbReference type="InterPro" id="IPR005152">
    <property type="entry name" value="Lipase_secreted"/>
</dbReference>
<protein>
    <submittedName>
        <fullName evidence="2">Triacylglycerol lipase</fullName>
    </submittedName>
</protein>
<feature type="chain" id="PRO_5032976260" evidence="1">
    <location>
        <begin position="32"/>
        <end position="470"/>
    </location>
</feature>
<keyword evidence="1" id="KW-0732">Signal</keyword>
<dbReference type="GO" id="GO:0016042">
    <property type="term" value="P:lipid catabolic process"/>
    <property type="evidence" value="ECO:0007669"/>
    <property type="project" value="InterPro"/>
</dbReference>
<dbReference type="Gene3D" id="3.40.50.1820">
    <property type="entry name" value="alpha/beta hydrolase"/>
    <property type="match status" value="1"/>
</dbReference>
<dbReference type="PANTHER" id="PTHR34853">
    <property type="match status" value="1"/>
</dbReference>
<dbReference type="Proteomes" id="UP000535543">
    <property type="component" value="Unassembled WGS sequence"/>
</dbReference>
<keyword evidence="3" id="KW-1185">Reference proteome</keyword>
<dbReference type="PANTHER" id="PTHR34853:SF1">
    <property type="entry name" value="LIPASE 5"/>
    <property type="match status" value="1"/>
</dbReference>